<feature type="compositionally biased region" description="Basic and acidic residues" evidence="1">
    <location>
        <begin position="506"/>
        <end position="515"/>
    </location>
</feature>
<feature type="compositionally biased region" description="Basic and acidic residues" evidence="1">
    <location>
        <begin position="522"/>
        <end position="533"/>
    </location>
</feature>
<dbReference type="RefSeq" id="WP_189070592.1">
    <property type="nucleotide sequence ID" value="NZ_BMPE01000021.1"/>
</dbReference>
<reference evidence="3" key="1">
    <citation type="journal article" date="2019" name="Int. J. Syst. Evol. Microbiol.">
        <title>The Global Catalogue of Microorganisms (GCM) 10K type strain sequencing project: providing services to taxonomists for standard genome sequencing and annotation.</title>
        <authorList>
            <consortium name="The Broad Institute Genomics Platform"/>
            <consortium name="The Broad Institute Genome Sequencing Center for Infectious Disease"/>
            <person name="Wu L."/>
            <person name="Ma J."/>
        </authorList>
    </citation>
    <scope>NUCLEOTIDE SEQUENCE [LARGE SCALE GENOMIC DNA]</scope>
    <source>
        <strain evidence="3">JCM 19173</strain>
    </source>
</reference>
<comment type="caution">
    <text evidence="2">The sequence shown here is derived from an EMBL/GenBank/DDBJ whole genome shotgun (WGS) entry which is preliminary data.</text>
</comment>
<evidence type="ECO:0000313" key="3">
    <source>
        <dbReference type="Proteomes" id="UP000604341"/>
    </source>
</evidence>
<organism evidence="2 3">
    <name type="scientific">Deinococcus radiotolerans</name>
    <dbReference type="NCBI Taxonomy" id="1309407"/>
    <lineage>
        <taxon>Bacteria</taxon>
        <taxon>Thermotogati</taxon>
        <taxon>Deinococcota</taxon>
        <taxon>Deinococci</taxon>
        <taxon>Deinococcales</taxon>
        <taxon>Deinococcaceae</taxon>
        <taxon>Deinococcus</taxon>
    </lineage>
</organism>
<evidence type="ECO:0000256" key="1">
    <source>
        <dbReference type="SAM" id="MobiDB-lite"/>
    </source>
</evidence>
<evidence type="ECO:0000313" key="2">
    <source>
        <dbReference type="EMBL" id="GGL15747.1"/>
    </source>
</evidence>
<sequence>MPRPTAQVQVPVASSIQISVQLASTVRSDLLDLPTQRALTRSLNSPLSADLDELHAYAHDDQLGPAGERWKGRKPADGAEDEFLTMLVVNDQIGPAMNREVSDQFAKDPEWDATKGAEKLEEKHEIVTAGTDWHREAGLTDAAKDAARSRFWAGRMVGRVYIPDEYQDRLLPTSAGRPRTLAEALDLIHVQAVDPREGGPVQDRHGRTLGYWYAYDQEVEGRSEDRRVVEVHTPTHVHKFQLRNGELEPLEDIPADSPFHDPAQPQRARRAEYLMWHADRDGGTAITKTAKHSQDRLTVVVTYHGRNDDQTGYRQLIVTNAEQPKNTKGQPVAFPMGPGVALNIRGLKKPKSGTQGLGSDEPDRHTPDIKVVEPLNPAEYHIPSEDAWKRRILEVFDQAYTLSPEVQVSGESKRVSRKPYDRRVAFAAQDTGAFIAWALRAALMLAAQILGKTAEYRDVTFQPKMYLDVDAVNLEELRVKLQMWESGALTLVSLLEATPGVTDAAKEAGRIEEGKGTGGTPENDKQAALDRLAKGGGGEGGGA</sequence>
<gene>
    <name evidence="2" type="ORF">GCM10010844_38360</name>
</gene>
<dbReference type="Proteomes" id="UP000604341">
    <property type="component" value="Unassembled WGS sequence"/>
</dbReference>
<feature type="compositionally biased region" description="Gly residues" evidence="1">
    <location>
        <begin position="534"/>
        <end position="543"/>
    </location>
</feature>
<protein>
    <recommendedName>
        <fullName evidence="4">Phage portal protein</fullName>
    </recommendedName>
</protein>
<feature type="region of interest" description="Disordered" evidence="1">
    <location>
        <begin position="506"/>
        <end position="543"/>
    </location>
</feature>
<evidence type="ECO:0008006" key="4">
    <source>
        <dbReference type="Google" id="ProtNLM"/>
    </source>
</evidence>
<feature type="region of interest" description="Disordered" evidence="1">
    <location>
        <begin position="346"/>
        <end position="366"/>
    </location>
</feature>
<accession>A0ABQ2FQ71</accession>
<keyword evidence="3" id="KW-1185">Reference proteome</keyword>
<proteinExistence type="predicted"/>
<name>A0ABQ2FQ71_9DEIO</name>
<dbReference type="EMBL" id="BMPE01000021">
    <property type="protein sequence ID" value="GGL15747.1"/>
    <property type="molecule type" value="Genomic_DNA"/>
</dbReference>